<evidence type="ECO:0000313" key="3">
    <source>
        <dbReference type="Proteomes" id="UP001611383"/>
    </source>
</evidence>
<feature type="region of interest" description="Disordered" evidence="1">
    <location>
        <begin position="424"/>
        <end position="443"/>
    </location>
</feature>
<dbReference type="RefSeq" id="WP_395812807.1">
    <property type="nucleotide sequence ID" value="NZ_CP043494.1"/>
</dbReference>
<gene>
    <name evidence="2" type="ORF">F0U60_00595</name>
</gene>
<dbReference type="EMBL" id="CP043494">
    <property type="protein sequence ID" value="WNG42762.1"/>
    <property type="molecule type" value="Genomic_DNA"/>
</dbReference>
<evidence type="ECO:0000313" key="2">
    <source>
        <dbReference type="EMBL" id="WNG42762.1"/>
    </source>
</evidence>
<name>A0ABY9WIS6_9BACT</name>
<evidence type="ECO:0008006" key="4">
    <source>
        <dbReference type="Google" id="ProtNLM"/>
    </source>
</evidence>
<evidence type="ECO:0000256" key="1">
    <source>
        <dbReference type="SAM" id="MobiDB-lite"/>
    </source>
</evidence>
<protein>
    <recommendedName>
        <fullName evidence="4">Lipoprotein</fullName>
    </recommendedName>
</protein>
<keyword evidence="3" id="KW-1185">Reference proteome</keyword>
<accession>A0ABY9WIS6</accession>
<organism evidence="2 3">
    <name type="scientific">Archangium minus</name>
    <dbReference type="NCBI Taxonomy" id="83450"/>
    <lineage>
        <taxon>Bacteria</taxon>
        <taxon>Pseudomonadati</taxon>
        <taxon>Myxococcota</taxon>
        <taxon>Myxococcia</taxon>
        <taxon>Myxococcales</taxon>
        <taxon>Cystobacterineae</taxon>
        <taxon>Archangiaceae</taxon>
        <taxon>Archangium</taxon>
    </lineage>
</organism>
<sequence length="701" mass="75995">MAKKKRTFLDRRSPATKDSGSSVLLALVALVLLGGCATRPPRGSLLSGFGTHAAAGSAGGFLSRETDAVQGAQETRAGQEVLARFLACTSPAEFIELQRQVDMPWLVEGLDDWSAVRLGALGPLRSDTGADVLNRKRAAFLVTATREYGAARAELFALFLLHSAFTNDLHEVLTLLARDKQLGETVGRMGHVREALRQRGLNLSDYVDRPERLGDVARGLASAANEALSTSELRRGALAMKYSAQRGQLPPPYQAALDEVERAEMAQAFSPGNVALGSFDSLTLGVPLGFYNLVAGTCHGVYSLSLGKYEQATRELSAAAVLVSLYAGGKGVRRLSEAKSTTSAPWLRVRQLQVPELGFEGLAQVAERLWARLGGDGFRELARYIQANREAALLVYERGEAGAMALHQARGDVARAQVWLSEAKRPERSGSAPTKAGTGKSLGGMASLVDEAAGLSREVVETKLAHAEFDSAGPRLSGNVAVLEKQRPSLKAPPMEAQGHPLWSEYVSYWETRLAELKQGKPVKPPLAWAGYEPMRGLFARGLAFERTMVALLRADAALPRAQRRFLKDFNQPHIETSVGVTKPGTPGVRFADVLVIEKQSPSGQVPRVETFSFKSRNLRLLGRDSLTAQMKADASEAVRYYGETLDIRRPSLELRGSKVRVHRVRLIYEGGELKPLDPDLLTKAARAAENKVKGVEVLFQ</sequence>
<proteinExistence type="predicted"/>
<dbReference type="Proteomes" id="UP001611383">
    <property type="component" value="Chromosome"/>
</dbReference>
<reference evidence="2 3" key="1">
    <citation type="submission" date="2019-08" db="EMBL/GenBank/DDBJ databases">
        <title>Archangium and Cystobacter genomes.</title>
        <authorList>
            <person name="Chen I.-C.K."/>
            <person name="Wielgoss S."/>
        </authorList>
    </citation>
    <scope>NUCLEOTIDE SEQUENCE [LARGE SCALE GENOMIC DNA]</scope>
    <source>
        <strain evidence="2 3">Cbm 6</strain>
    </source>
</reference>